<name>A0A8S9XHH3_APOLU</name>
<evidence type="ECO:0000256" key="2">
    <source>
        <dbReference type="SAM" id="MobiDB-lite"/>
    </source>
</evidence>
<dbReference type="AlphaFoldDB" id="A0A8S9XHH3"/>
<keyword evidence="4" id="KW-1185">Reference proteome</keyword>
<feature type="compositionally biased region" description="Polar residues" evidence="2">
    <location>
        <begin position="486"/>
        <end position="496"/>
    </location>
</feature>
<feature type="compositionally biased region" description="Low complexity" evidence="2">
    <location>
        <begin position="575"/>
        <end position="592"/>
    </location>
</feature>
<dbReference type="Proteomes" id="UP000466442">
    <property type="component" value="Unassembled WGS sequence"/>
</dbReference>
<dbReference type="OrthoDB" id="75801at2759"/>
<reference evidence="3" key="1">
    <citation type="journal article" date="2021" name="Mol. Ecol. Resour.">
        <title>Apolygus lucorum genome provides insights into omnivorousness and mesophyll feeding.</title>
        <authorList>
            <person name="Liu Y."/>
            <person name="Liu H."/>
            <person name="Wang H."/>
            <person name="Huang T."/>
            <person name="Liu B."/>
            <person name="Yang B."/>
            <person name="Yin L."/>
            <person name="Li B."/>
            <person name="Zhang Y."/>
            <person name="Zhang S."/>
            <person name="Jiang F."/>
            <person name="Zhang X."/>
            <person name="Ren Y."/>
            <person name="Wang B."/>
            <person name="Wang S."/>
            <person name="Lu Y."/>
            <person name="Wu K."/>
            <person name="Fan W."/>
            <person name="Wang G."/>
        </authorList>
    </citation>
    <scope>NUCLEOTIDE SEQUENCE</scope>
    <source>
        <strain evidence="3">12Hb</strain>
    </source>
</reference>
<evidence type="ECO:0000256" key="1">
    <source>
        <dbReference type="SAM" id="Coils"/>
    </source>
</evidence>
<organism evidence="3 4">
    <name type="scientific">Apolygus lucorum</name>
    <name type="common">Small green plant bug</name>
    <name type="synonym">Lygocoris lucorum</name>
    <dbReference type="NCBI Taxonomy" id="248454"/>
    <lineage>
        <taxon>Eukaryota</taxon>
        <taxon>Metazoa</taxon>
        <taxon>Ecdysozoa</taxon>
        <taxon>Arthropoda</taxon>
        <taxon>Hexapoda</taxon>
        <taxon>Insecta</taxon>
        <taxon>Pterygota</taxon>
        <taxon>Neoptera</taxon>
        <taxon>Paraneoptera</taxon>
        <taxon>Hemiptera</taxon>
        <taxon>Heteroptera</taxon>
        <taxon>Panheteroptera</taxon>
        <taxon>Cimicomorpha</taxon>
        <taxon>Miridae</taxon>
        <taxon>Mirini</taxon>
        <taxon>Apolygus</taxon>
    </lineage>
</organism>
<feature type="coiled-coil region" evidence="1">
    <location>
        <begin position="13"/>
        <end position="106"/>
    </location>
</feature>
<keyword evidence="1" id="KW-0175">Coiled coil</keyword>
<sequence length="605" mass="71513">RYKCCQIGAQSDLDAAVLEADKARKKIERLQEELESLKRRNAELLNSIEAGSLNCDAKEQLESRIRQLEDELQFVKSERTRLESRLSSLEQERDQEIRMVQRALEETMKEQTVREAKYQKEFETERTLSSQRELQMLEDFEWKLRETEKNAKKKVEGAEAEATRRIHDMEARLVRAEADLERLAELKLCEIELKQLKATSSEQRRTLRQVTRQFEELQVNEKILQEEVNRLRLALDKEKLSVTNLQAIHKEELAEKDRKQRVKLDVQVSQITSEWEDRLRRELAKLKGNLENTHREEKIVAVDMAKHLKEQEIAALKQSWEKKSKEFKDEIANYKRKLDAMENSHKEEIENAQTSSDRDTLDLRRKMDKLDMEYQSRIEKMQEQHEAELSELRQECERKIMQIDSTYQLQAGTTRTTIELVKQQMMNENQTRIDRLQAMHRQQMEEQWEKLDSERRNEVRGLEDAHRAALEQLRKELDEIRKAVTPSGSKQSNRQRTPIPESAKQMVIDQLNHEATNPYSCGDLDGIDAVSAGSDAEKILFAKLQQLTRQANEDKAEIERLRLRLEEKECVKMTQPAPQQQQQPQQQRGQQHPPHPTRRNRKRRN</sequence>
<feature type="region of interest" description="Disordered" evidence="2">
    <location>
        <begin position="482"/>
        <end position="502"/>
    </location>
</feature>
<feature type="compositionally biased region" description="Basic residues" evidence="2">
    <location>
        <begin position="595"/>
        <end position="605"/>
    </location>
</feature>
<comment type="caution">
    <text evidence="3">The sequence shown here is derived from an EMBL/GenBank/DDBJ whole genome shotgun (WGS) entry which is preliminary data.</text>
</comment>
<feature type="coiled-coil region" evidence="1">
    <location>
        <begin position="375"/>
        <end position="402"/>
    </location>
</feature>
<feature type="non-terminal residue" evidence="3">
    <location>
        <position position="605"/>
    </location>
</feature>
<feature type="region of interest" description="Disordered" evidence="2">
    <location>
        <begin position="569"/>
        <end position="605"/>
    </location>
</feature>
<feature type="coiled-coil region" evidence="1">
    <location>
        <begin position="276"/>
        <end position="351"/>
    </location>
</feature>
<accession>A0A8S9XHH3</accession>
<feature type="coiled-coil region" evidence="1">
    <location>
        <begin position="159"/>
        <end position="234"/>
    </location>
</feature>
<evidence type="ECO:0000313" key="4">
    <source>
        <dbReference type="Proteomes" id="UP000466442"/>
    </source>
</evidence>
<dbReference type="EMBL" id="WIXP02000007">
    <property type="protein sequence ID" value="KAF6208407.1"/>
    <property type="molecule type" value="Genomic_DNA"/>
</dbReference>
<proteinExistence type="predicted"/>
<evidence type="ECO:0000313" key="3">
    <source>
        <dbReference type="EMBL" id="KAF6208407.1"/>
    </source>
</evidence>
<protein>
    <submittedName>
        <fullName evidence="3">Uncharacterized protein</fullName>
    </submittedName>
</protein>
<gene>
    <name evidence="3" type="ORF">GE061_016863</name>
</gene>